<proteinExistence type="predicted"/>
<accession>A0ACB8AEU8</accession>
<keyword evidence="2" id="KW-1185">Reference proteome</keyword>
<evidence type="ECO:0000313" key="2">
    <source>
        <dbReference type="Proteomes" id="UP000790377"/>
    </source>
</evidence>
<sequence>MAPLTLDTKIKLRDGNEIPILGFGTYDLAPEDTAQAVVYALRAGYRHIDSAAWYENEKECGEGIRQFCEESGIPRSQIFFTTKLKANNGYARVKKAIQASLDACQLGYIDLYLIHGPEGGPNRRKESWQAICDAQKDGVLKSIGISTFGIRHMQEMIDSDLPLPVINQIDLHPFRTRTELVAFCKSQDIVLEAWAPLVRGGREFNHPRIKQLADKHGKTPAQVLLRYSLQKGFIPLPKSSSEVRIKQNTDLFGFALEAEDIDSLDALDKDLVTDWDPSECP</sequence>
<dbReference type="EMBL" id="MU267670">
    <property type="protein sequence ID" value="KAH7911695.1"/>
    <property type="molecule type" value="Genomic_DNA"/>
</dbReference>
<dbReference type="Proteomes" id="UP000790377">
    <property type="component" value="Unassembled WGS sequence"/>
</dbReference>
<protein>
    <submittedName>
        <fullName evidence="1">Aldo-keto reductase</fullName>
    </submittedName>
</protein>
<evidence type="ECO:0000313" key="1">
    <source>
        <dbReference type="EMBL" id="KAH7911695.1"/>
    </source>
</evidence>
<comment type="caution">
    <text evidence="1">The sequence shown here is derived from an EMBL/GenBank/DDBJ whole genome shotgun (WGS) entry which is preliminary data.</text>
</comment>
<gene>
    <name evidence="1" type="ORF">BJ138DRAFT_1150038</name>
</gene>
<organism evidence="1 2">
    <name type="scientific">Hygrophoropsis aurantiaca</name>
    <dbReference type="NCBI Taxonomy" id="72124"/>
    <lineage>
        <taxon>Eukaryota</taxon>
        <taxon>Fungi</taxon>
        <taxon>Dikarya</taxon>
        <taxon>Basidiomycota</taxon>
        <taxon>Agaricomycotina</taxon>
        <taxon>Agaricomycetes</taxon>
        <taxon>Agaricomycetidae</taxon>
        <taxon>Boletales</taxon>
        <taxon>Coniophorineae</taxon>
        <taxon>Hygrophoropsidaceae</taxon>
        <taxon>Hygrophoropsis</taxon>
    </lineage>
</organism>
<reference evidence="1" key="1">
    <citation type="journal article" date="2021" name="New Phytol.">
        <title>Evolutionary innovations through gain and loss of genes in the ectomycorrhizal Boletales.</title>
        <authorList>
            <person name="Wu G."/>
            <person name="Miyauchi S."/>
            <person name="Morin E."/>
            <person name="Kuo A."/>
            <person name="Drula E."/>
            <person name="Varga T."/>
            <person name="Kohler A."/>
            <person name="Feng B."/>
            <person name="Cao Y."/>
            <person name="Lipzen A."/>
            <person name="Daum C."/>
            <person name="Hundley H."/>
            <person name="Pangilinan J."/>
            <person name="Johnson J."/>
            <person name="Barry K."/>
            <person name="LaButti K."/>
            <person name="Ng V."/>
            <person name="Ahrendt S."/>
            <person name="Min B."/>
            <person name="Choi I.G."/>
            <person name="Park H."/>
            <person name="Plett J.M."/>
            <person name="Magnuson J."/>
            <person name="Spatafora J.W."/>
            <person name="Nagy L.G."/>
            <person name="Henrissat B."/>
            <person name="Grigoriev I.V."/>
            <person name="Yang Z.L."/>
            <person name="Xu J."/>
            <person name="Martin F.M."/>
        </authorList>
    </citation>
    <scope>NUCLEOTIDE SEQUENCE</scope>
    <source>
        <strain evidence="1">ATCC 28755</strain>
    </source>
</reference>
<name>A0ACB8AEU8_9AGAM</name>